<evidence type="ECO:0000259" key="6">
    <source>
        <dbReference type="PROSITE" id="PS50076"/>
    </source>
</evidence>
<dbReference type="Pfam" id="PF00226">
    <property type="entry name" value="DnaJ"/>
    <property type="match status" value="1"/>
</dbReference>
<dbReference type="SUPFAM" id="SSF49493">
    <property type="entry name" value="HSP40/DnaJ peptide-binding domain"/>
    <property type="match status" value="1"/>
</dbReference>
<comment type="caution">
    <text evidence="7">The sequence shown here is derived from an EMBL/GenBank/DDBJ whole genome shotgun (WGS) entry which is preliminary data.</text>
</comment>
<dbReference type="Gene3D" id="2.60.260.20">
    <property type="entry name" value="Urease metallochaperone UreE, N-terminal domain"/>
    <property type="match status" value="2"/>
</dbReference>
<dbReference type="Pfam" id="PF01556">
    <property type="entry name" value="DnaJ_C"/>
    <property type="match status" value="1"/>
</dbReference>
<dbReference type="Gene3D" id="1.10.287.110">
    <property type="entry name" value="DnaJ domain"/>
    <property type="match status" value="1"/>
</dbReference>
<dbReference type="InterPro" id="IPR008971">
    <property type="entry name" value="HSP40/DnaJ_pept-bd"/>
</dbReference>
<keyword evidence="2" id="KW-0677">Repeat</keyword>
<dbReference type="InterPro" id="IPR018253">
    <property type="entry name" value="DnaJ_domain_CS"/>
</dbReference>
<sequence>MAVDLHYYEVLGVKPEASSGQCLLWLVVAMKLLNEQKAEIKRAYKKKALQSHPHYGMYHANFPADPPSLQNPDNPTAAQDFQDISTAYETLIDDHKRAHYDRFGRDQGSSGMFEDDMSVDPDELFAHLFGGMGMGPGMFDMGGMGPEPSRGHGRRSQDSIITYEVTLEDLYNGKNVQMNMTRDVICLQCNGSGGRAKATPTKCTRCSGKGWVNVNQMLGRNQVKRSRLLSGTSAQCVDRLVFLDLLAPIVTEKVPKSRKKIDRFRYQEGYGGPSPDYLIKTRRPSGAFNFFAACSSFLDVYQPGKETGDLIFVLQLQDHQSFDRHGHSLMTVVNITLSEALTGFNRVLFTHLDGRGIRVASVKNKIVRSQDVIKITGEGMPIPNSSRKGDLYVTFVVDMPDDEWLKALDQIALEALVKLLPPKKPDPPANTVTDVSYTNADTSELQFDDEWEDSDEEEEEEGPQCRHQ</sequence>
<evidence type="ECO:0000256" key="5">
    <source>
        <dbReference type="SAM" id="MobiDB-lite"/>
    </source>
</evidence>
<reference evidence="7" key="1">
    <citation type="submission" date="2020-09" db="EMBL/GenBank/DDBJ databases">
        <title>Comparative genome analyses of four rice-infecting Rhizoctonia solani isolates reveal extensive enrichment of homogalacturonan modification genes.</title>
        <authorList>
            <person name="Lee D.-Y."/>
            <person name="Jeon J."/>
            <person name="Kim K.-T."/>
            <person name="Cheong K."/>
            <person name="Song H."/>
            <person name="Choi G."/>
            <person name="Ko J."/>
            <person name="Opiyo S.O."/>
            <person name="Zuo S."/>
            <person name="Madhav S."/>
            <person name="Lee Y.-H."/>
            <person name="Wang G.-L."/>
        </authorList>
    </citation>
    <scope>NUCLEOTIDE SEQUENCE</scope>
    <source>
        <strain evidence="7">AG1-IA B2</strain>
    </source>
</reference>
<keyword evidence="3" id="KW-0863">Zinc-finger</keyword>
<dbReference type="Gene3D" id="6.20.20.10">
    <property type="match status" value="1"/>
</dbReference>
<dbReference type="InterPro" id="IPR001623">
    <property type="entry name" value="DnaJ_domain"/>
</dbReference>
<dbReference type="GO" id="GO:0051082">
    <property type="term" value="F:unfolded protein binding"/>
    <property type="evidence" value="ECO:0007669"/>
    <property type="project" value="InterPro"/>
</dbReference>
<feature type="compositionally biased region" description="Acidic residues" evidence="5">
    <location>
        <begin position="446"/>
        <end position="462"/>
    </location>
</feature>
<dbReference type="InterPro" id="IPR036410">
    <property type="entry name" value="HSP_DnaJ_Cys-rich_dom_sf"/>
</dbReference>
<evidence type="ECO:0000313" key="8">
    <source>
        <dbReference type="Proteomes" id="UP000614334"/>
    </source>
</evidence>
<dbReference type="PRINTS" id="PR00625">
    <property type="entry name" value="JDOMAIN"/>
</dbReference>
<evidence type="ECO:0000313" key="7">
    <source>
        <dbReference type="EMBL" id="KAF8753447.1"/>
    </source>
</evidence>
<dbReference type="InterPro" id="IPR002939">
    <property type="entry name" value="DnaJ_C"/>
</dbReference>
<evidence type="ECO:0000256" key="2">
    <source>
        <dbReference type="ARBA" id="ARBA00022737"/>
    </source>
</evidence>
<feature type="compositionally biased region" description="Polar residues" evidence="5">
    <location>
        <begin position="430"/>
        <end position="445"/>
    </location>
</feature>
<dbReference type="Proteomes" id="UP000614334">
    <property type="component" value="Unassembled WGS sequence"/>
</dbReference>
<dbReference type="SUPFAM" id="SSF46565">
    <property type="entry name" value="Chaperone J-domain"/>
    <property type="match status" value="1"/>
</dbReference>
<dbReference type="EMBL" id="JACYCF010000013">
    <property type="protein sequence ID" value="KAF8753447.1"/>
    <property type="molecule type" value="Genomic_DNA"/>
</dbReference>
<dbReference type="InterPro" id="IPR044713">
    <property type="entry name" value="DNJA1/2-like"/>
</dbReference>
<keyword evidence="1" id="KW-0479">Metal-binding</keyword>
<dbReference type="GO" id="GO:0008270">
    <property type="term" value="F:zinc ion binding"/>
    <property type="evidence" value="ECO:0007669"/>
    <property type="project" value="UniProtKB-KW"/>
</dbReference>
<dbReference type="PROSITE" id="PS50076">
    <property type="entry name" value="DNAJ_2"/>
    <property type="match status" value="1"/>
</dbReference>
<gene>
    <name evidence="7" type="ORF">RHS01_07189</name>
</gene>
<proteinExistence type="predicted"/>
<organism evidence="7 8">
    <name type="scientific">Rhizoctonia solani</name>
    <dbReference type="NCBI Taxonomy" id="456999"/>
    <lineage>
        <taxon>Eukaryota</taxon>
        <taxon>Fungi</taxon>
        <taxon>Dikarya</taxon>
        <taxon>Basidiomycota</taxon>
        <taxon>Agaricomycotina</taxon>
        <taxon>Agaricomycetes</taxon>
        <taxon>Cantharellales</taxon>
        <taxon>Ceratobasidiaceae</taxon>
        <taxon>Rhizoctonia</taxon>
    </lineage>
</organism>
<evidence type="ECO:0000256" key="1">
    <source>
        <dbReference type="ARBA" id="ARBA00022723"/>
    </source>
</evidence>
<name>A0A8H7IAP3_9AGAM</name>
<keyword evidence="4" id="KW-0862">Zinc</keyword>
<dbReference type="PROSITE" id="PS00636">
    <property type="entry name" value="DNAJ_1"/>
    <property type="match status" value="1"/>
</dbReference>
<dbReference type="GO" id="GO:0006457">
    <property type="term" value="P:protein folding"/>
    <property type="evidence" value="ECO:0007669"/>
    <property type="project" value="InterPro"/>
</dbReference>
<dbReference type="AlphaFoldDB" id="A0A8H7IAP3"/>
<dbReference type="PANTHER" id="PTHR43888">
    <property type="entry name" value="DNAJ-LIKE-2, ISOFORM A-RELATED"/>
    <property type="match status" value="1"/>
</dbReference>
<feature type="domain" description="J" evidence="6">
    <location>
        <begin position="6"/>
        <end position="104"/>
    </location>
</feature>
<dbReference type="GO" id="GO:0030544">
    <property type="term" value="F:Hsp70 protein binding"/>
    <property type="evidence" value="ECO:0007669"/>
    <property type="project" value="InterPro"/>
</dbReference>
<evidence type="ECO:0000256" key="4">
    <source>
        <dbReference type="ARBA" id="ARBA00022833"/>
    </source>
</evidence>
<dbReference type="CDD" id="cd06257">
    <property type="entry name" value="DnaJ"/>
    <property type="match status" value="1"/>
</dbReference>
<dbReference type="InterPro" id="IPR036869">
    <property type="entry name" value="J_dom_sf"/>
</dbReference>
<dbReference type="CDD" id="cd10747">
    <property type="entry name" value="DnaJ_C"/>
    <property type="match status" value="1"/>
</dbReference>
<feature type="region of interest" description="Disordered" evidence="5">
    <location>
        <begin position="420"/>
        <end position="468"/>
    </location>
</feature>
<evidence type="ECO:0000256" key="3">
    <source>
        <dbReference type="ARBA" id="ARBA00022771"/>
    </source>
</evidence>
<dbReference type="SMART" id="SM00271">
    <property type="entry name" value="DnaJ"/>
    <property type="match status" value="1"/>
</dbReference>
<dbReference type="FunFam" id="2.60.260.20:FF:000003">
    <property type="entry name" value="DnaJ subfamily A member 2"/>
    <property type="match status" value="1"/>
</dbReference>
<protein>
    <submittedName>
        <fullName evidence="7">DnaJ protein</fullName>
    </submittedName>
</protein>
<accession>A0A8H7IAP3</accession>
<dbReference type="SUPFAM" id="SSF57938">
    <property type="entry name" value="DnaJ/Hsp40 cysteine-rich domain"/>
    <property type="match status" value="1"/>
</dbReference>